<evidence type="ECO:0000259" key="1">
    <source>
        <dbReference type="Pfam" id="PF07393"/>
    </source>
</evidence>
<organism evidence="2 3">
    <name type="scientific">Glossina pallidipes</name>
    <name type="common">Tsetse fly</name>
    <dbReference type="NCBI Taxonomy" id="7398"/>
    <lineage>
        <taxon>Eukaryota</taxon>
        <taxon>Metazoa</taxon>
        <taxon>Ecdysozoa</taxon>
        <taxon>Arthropoda</taxon>
        <taxon>Hexapoda</taxon>
        <taxon>Insecta</taxon>
        <taxon>Pterygota</taxon>
        <taxon>Neoptera</taxon>
        <taxon>Endopterygota</taxon>
        <taxon>Diptera</taxon>
        <taxon>Brachycera</taxon>
        <taxon>Muscomorpha</taxon>
        <taxon>Hippoboscoidea</taxon>
        <taxon>Glossinidae</taxon>
        <taxon>Glossina</taxon>
    </lineage>
</organism>
<reference evidence="3" key="1">
    <citation type="submission" date="2014-03" db="EMBL/GenBank/DDBJ databases">
        <authorList>
            <person name="Aksoy S."/>
            <person name="Warren W."/>
            <person name="Wilson R.K."/>
        </authorList>
    </citation>
    <scope>NUCLEOTIDE SEQUENCE [LARGE SCALE GENOMIC DNA]</scope>
    <source>
        <strain evidence="3">IAEA</strain>
    </source>
</reference>
<accession>A0A1B0AIQ2</accession>
<protein>
    <recommendedName>
        <fullName evidence="1">Exocyst complex component Sec10-like alpha-helical bundle domain-containing protein</fullName>
    </recommendedName>
</protein>
<feature type="domain" description="Exocyst complex component Sec10-like alpha-helical bundle" evidence="1">
    <location>
        <begin position="77"/>
        <end position="195"/>
    </location>
</feature>
<dbReference type="PANTHER" id="PTHR12100:SF0">
    <property type="entry name" value="EXOCYST COMPLEX COMPONENT 5"/>
    <property type="match status" value="1"/>
</dbReference>
<name>A0A1B0AIQ2_GLOPL</name>
<sequence>MKKLAQILSQFKSYSQCINAYIEQGQMTPYGGKDIFIGIVPMCPHHYEIIKKVFASTQQVMSKFISNFYQLKLRHQKYQKKPTQRFQELKRDMQVLVGTRANINIAQIEDYGGEAFLSEELAIKMLQEVNAALKKCHLLCNESDLPANVIKLNDILFRFLMHENVNYALELGLHAVPIVESTRTLPQLYFLDVVKCLDRTINAVIGWAKLYLQNEQKKTDYKPDTDVDDIVSGKMVKFKKTYYTNLAPIIAVAQKSQEADDQETKLGRIDIV</sequence>
<dbReference type="STRING" id="7398.A0A1B0AIQ2"/>
<evidence type="ECO:0000313" key="2">
    <source>
        <dbReference type="EnsemblMetazoa" id="GPAI047104-PA"/>
    </source>
</evidence>
<feature type="domain" description="Exocyst complex component Sec10-like alpha-helical bundle" evidence="1">
    <location>
        <begin position="1"/>
        <end position="74"/>
    </location>
</feature>
<dbReference type="InterPro" id="IPR009976">
    <property type="entry name" value="Sec10-like"/>
</dbReference>
<dbReference type="InterPro" id="IPR048627">
    <property type="entry name" value="Sec10_HB"/>
</dbReference>
<dbReference type="VEuPathDB" id="VectorBase:GPAI047104"/>
<dbReference type="GO" id="GO:0006887">
    <property type="term" value="P:exocytosis"/>
    <property type="evidence" value="ECO:0007669"/>
    <property type="project" value="TreeGrafter"/>
</dbReference>
<dbReference type="Pfam" id="PF07393">
    <property type="entry name" value="Sec10_HB"/>
    <property type="match status" value="2"/>
</dbReference>
<reference evidence="2" key="2">
    <citation type="submission" date="2020-05" db="UniProtKB">
        <authorList>
            <consortium name="EnsemblMetazoa"/>
        </authorList>
    </citation>
    <scope>IDENTIFICATION</scope>
    <source>
        <strain evidence="2">IAEA</strain>
    </source>
</reference>
<dbReference type="AlphaFoldDB" id="A0A1B0AIQ2"/>
<dbReference type="Proteomes" id="UP000092445">
    <property type="component" value="Unassembled WGS sequence"/>
</dbReference>
<evidence type="ECO:0000313" key="3">
    <source>
        <dbReference type="Proteomes" id="UP000092445"/>
    </source>
</evidence>
<dbReference type="GO" id="GO:0000145">
    <property type="term" value="C:exocyst"/>
    <property type="evidence" value="ECO:0007669"/>
    <property type="project" value="TreeGrafter"/>
</dbReference>
<keyword evidence="3" id="KW-1185">Reference proteome</keyword>
<dbReference type="GO" id="GO:0006893">
    <property type="term" value="P:Golgi to plasma membrane transport"/>
    <property type="evidence" value="ECO:0007669"/>
    <property type="project" value="TreeGrafter"/>
</dbReference>
<proteinExistence type="predicted"/>
<dbReference type="PANTHER" id="PTHR12100">
    <property type="entry name" value="SEC10"/>
    <property type="match status" value="1"/>
</dbReference>
<dbReference type="EnsemblMetazoa" id="GPAI047104-RA">
    <property type="protein sequence ID" value="GPAI047104-PA"/>
    <property type="gene ID" value="GPAI047104"/>
</dbReference>